<protein>
    <submittedName>
        <fullName evidence="7">RNA polymerase sigma-70 factor</fullName>
    </submittedName>
</protein>
<dbReference type="Proteomes" id="UP001501411">
    <property type="component" value="Unassembled WGS sequence"/>
</dbReference>
<dbReference type="InterPro" id="IPR013324">
    <property type="entry name" value="RNA_pol_sigma_r3/r4-like"/>
</dbReference>
<evidence type="ECO:0000259" key="5">
    <source>
        <dbReference type="Pfam" id="PF04542"/>
    </source>
</evidence>
<evidence type="ECO:0000256" key="1">
    <source>
        <dbReference type="ARBA" id="ARBA00010641"/>
    </source>
</evidence>
<dbReference type="RefSeq" id="WP_345230736.1">
    <property type="nucleotide sequence ID" value="NZ_BAABIQ010000005.1"/>
</dbReference>
<keyword evidence="3" id="KW-0731">Sigma factor</keyword>
<comment type="caution">
    <text evidence="7">The sequence shown here is derived from an EMBL/GenBank/DDBJ whole genome shotgun (WGS) entry which is preliminary data.</text>
</comment>
<dbReference type="InterPro" id="IPR014284">
    <property type="entry name" value="RNA_pol_sigma-70_dom"/>
</dbReference>
<evidence type="ECO:0000259" key="6">
    <source>
        <dbReference type="Pfam" id="PF08281"/>
    </source>
</evidence>
<evidence type="ECO:0000256" key="4">
    <source>
        <dbReference type="ARBA" id="ARBA00023163"/>
    </source>
</evidence>
<dbReference type="InterPro" id="IPR013249">
    <property type="entry name" value="RNA_pol_sigma70_r4_t2"/>
</dbReference>
<dbReference type="SUPFAM" id="SSF88946">
    <property type="entry name" value="Sigma2 domain of RNA polymerase sigma factors"/>
    <property type="match status" value="1"/>
</dbReference>
<gene>
    <name evidence="7" type="ORF">GCM10023231_11200</name>
</gene>
<dbReference type="PANTHER" id="PTHR43133">
    <property type="entry name" value="RNA POLYMERASE ECF-TYPE SIGMA FACTO"/>
    <property type="match status" value="1"/>
</dbReference>
<keyword evidence="4" id="KW-0804">Transcription</keyword>
<reference evidence="8" key="1">
    <citation type="journal article" date="2019" name="Int. J. Syst. Evol. Microbiol.">
        <title>The Global Catalogue of Microorganisms (GCM) 10K type strain sequencing project: providing services to taxonomists for standard genome sequencing and annotation.</title>
        <authorList>
            <consortium name="The Broad Institute Genomics Platform"/>
            <consortium name="The Broad Institute Genome Sequencing Center for Infectious Disease"/>
            <person name="Wu L."/>
            <person name="Ma J."/>
        </authorList>
    </citation>
    <scope>NUCLEOTIDE SEQUENCE [LARGE SCALE GENOMIC DNA]</scope>
    <source>
        <strain evidence="8">JCM 18200</strain>
    </source>
</reference>
<evidence type="ECO:0000313" key="7">
    <source>
        <dbReference type="EMBL" id="GAA4785147.1"/>
    </source>
</evidence>
<keyword evidence="2" id="KW-0805">Transcription regulation</keyword>
<dbReference type="Gene3D" id="1.10.10.10">
    <property type="entry name" value="Winged helix-like DNA-binding domain superfamily/Winged helix DNA-binding domain"/>
    <property type="match status" value="1"/>
</dbReference>
<dbReference type="Pfam" id="PF08281">
    <property type="entry name" value="Sigma70_r4_2"/>
    <property type="match status" value="1"/>
</dbReference>
<evidence type="ECO:0000313" key="8">
    <source>
        <dbReference type="Proteomes" id="UP001501411"/>
    </source>
</evidence>
<accession>A0ABP9AVE3</accession>
<dbReference type="NCBIfam" id="TIGR02985">
    <property type="entry name" value="Sig70_bacteroi1"/>
    <property type="match status" value="1"/>
</dbReference>
<dbReference type="InterPro" id="IPR014327">
    <property type="entry name" value="RNA_pol_sigma70_bacteroid"/>
</dbReference>
<organism evidence="7 8">
    <name type="scientific">Olivibacter ginsenosidimutans</name>
    <dbReference type="NCBI Taxonomy" id="1176537"/>
    <lineage>
        <taxon>Bacteria</taxon>
        <taxon>Pseudomonadati</taxon>
        <taxon>Bacteroidota</taxon>
        <taxon>Sphingobacteriia</taxon>
        <taxon>Sphingobacteriales</taxon>
        <taxon>Sphingobacteriaceae</taxon>
        <taxon>Olivibacter</taxon>
    </lineage>
</organism>
<dbReference type="NCBIfam" id="TIGR02937">
    <property type="entry name" value="sigma70-ECF"/>
    <property type="match status" value="1"/>
</dbReference>
<sequence>MKKANEHDLVLQLQQGDSEAFTHIYRLYAHRLTAFASSKLNSLEEARDVIHDIFVQLWEQRMAMTPNKGLEPLLFTIARNRIVDHIRKNSTQESYAQRLKQLTVLYHSPDQLLEAKDVQQIIASAVDEMPKRVREIYQLSREEHLSIAEIAQKLQLSEQTVKNQLNTALNLLRKSIVIQSFSVLWLLDWLVS</sequence>
<dbReference type="InterPro" id="IPR007627">
    <property type="entry name" value="RNA_pol_sigma70_r2"/>
</dbReference>
<evidence type="ECO:0000256" key="2">
    <source>
        <dbReference type="ARBA" id="ARBA00023015"/>
    </source>
</evidence>
<proteinExistence type="inferred from homology"/>
<keyword evidence="8" id="KW-1185">Reference proteome</keyword>
<feature type="domain" description="RNA polymerase sigma-70 region 2" evidence="5">
    <location>
        <begin position="24"/>
        <end position="90"/>
    </location>
</feature>
<dbReference type="Pfam" id="PF04542">
    <property type="entry name" value="Sigma70_r2"/>
    <property type="match status" value="1"/>
</dbReference>
<dbReference type="PANTHER" id="PTHR43133:SF46">
    <property type="entry name" value="RNA POLYMERASE SIGMA-70 FACTOR ECF SUBFAMILY"/>
    <property type="match status" value="1"/>
</dbReference>
<dbReference type="SUPFAM" id="SSF88659">
    <property type="entry name" value="Sigma3 and sigma4 domains of RNA polymerase sigma factors"/>
    <property type="match status" value="1"/>
</dbReference>
<comment type="similarity">
    <text evidence="1">Belongs to the sigma-70 factor family. ECF subfamily.</text>
</comment>
<dbReference type="InterPro" id="IPR013325">
    <property type="entry name" value="RNA_pol_sigma_r2"/>
</dbReference>
<dbReference type="EMBL" id="BAABIQ010000005">
    <property type="protein sequence ID" value="GAA4785147.1"/>
    <property type="molecule type" value="Genomic_DNA"/>
</dbReference>
<name>A0ABP9AVE3_9SPHI</name>
<evidence type="ECO:0000256" key="3">
    <source>
        <dbReference type="ARBA" id="ARBA00023082"/>
    </source>
</evidence>
<dbReference type="Gene3D" id="1.10.1740.10">
    <property type="match status" value="1"/>
</dbReference>
<feature type="domain" description="RNA polymerase sigma factor 70 region 4 type 2" evidence="6">
    <location>
        <begin position="120"/>
        <end position="169"/>
    </location>
</feature>
<dbReference type="InterPro" id="IPR036388">
    <property type="entry name" value="WH-like_DNA-bd_sf"/>
</dbReference>
<dbReference type="InterPro" id="IPR039425">
    <property type="entry name" value="RNA_pol_sigma-70-like"/>
</dbReference>